<dbReference type="PANTHER" id="PTHR42951:SF9">
    <property type="entry name" value="METAL-DEPENDENT HYDROLASE"/>
    <property type="match status" value="1"/>
</dbReference>
<dbReference type="SUPFAM" id="SSF56281">
    <property type="entry name" value="Metallo-hydrolase/oxidoreductase"/>
    <property type="match status" value="1"/>
</dbReference>
<dbReference type="InterPro" id="IPR036866">
    <property type="entry name" value="RibonucZ/Hydroxyglut_hydro"/>
</dbReference>
<evidence type="ECO:0000259" key="1">
    <source>
        <dbReference type="SMART" id="SM00849"/>
    </source>
</evidence>
<dbReference type="OrthoDB" id="9802248at2"/>
<keyword evidence="3" id="KW-1185">Reference proteome</keyword>
<sequence length="242" mass="26350">MKVTASGHNLFQLTHLGAINCYLVREDDGFTLIDTAWPENQAQAIMAEVKKLGLPIVRILLTHDHIDHVGSLDALHAALPDVPVAISEREARLMTGDLSLDPSEPQDKKLGNYPCTTKPTFLLHDGDRIGSLVAISSPGHSVGHMAFLDTRDRTLIAGDAFQTLGGVAVAGTFKILFPLPALSTWHKDLALESARKLLALQPSVLAIGHGRMLNQPQVAMEKAIRVMEQSQLQEQRKQSHVA</sequence>
<feature type="domain" description="Metallo-beta-lactamase" evidence="1">
    <location>
        <begin position="18"/>
        <end position="209"/>
    </location>
</feature>
<organism evidence="2 3">
    <name type="scientific">Dictyobacter kobayashii</name>
    <dbReference type="NCBI Taxonomy" id="2014872"/>
    <lineage>
        <taxon>Bacteria</taxon>
        <taxon>Bacillati</taxon>
        <taxon>Chloroflexota</taxon>
        <taxon>Ktedonobacteria</taxon>
        <taxon>Ktedonobacterales</taxon>
        <taxon>Dictyobacteraceae</taxon>
        <taxon>Dictyobacter</taxon>
    </lineage>
</organism>
<proteinExistence type="predicted"/>
<evidence type="ECO:0000313" key="3">
    <source>
        <dbReference type="Proteomes" id="UP000287188"/>
    </source>
</evidence>
<dbReference type="AlphaFoldDB" id="A0A402ACK3"/>
<dbReference type="Proteomes" id="UP000287188">
    <property type="component" value="Unassembled WGS sequence"/>
</dbReference>
<dbReference type="EMBL" id="BIFS01000001">
    <property type="protein sequence ID" value="GCE16823.1"/>
    <property type="molecule type" value="Genomic_DNA"/>
</dbReference>
<dbReference type="GO" id="GO:0016787">
    <property type="term" value="F:hydrolase activity"/>
    <property type="evidence" value="ECO:0007669"/>
    <property type="project" value="UniProtKB-KW"/>
</dbReference>
<dbReference type="CDD" id="cd07721">
    <property type="entry name" value="yflN-like_MBL-fold"/>
    <property type="match status" value="1"/>
</dbReference>
<comment type="caution">
    <text evidence="2">The sequence shown here is derived from an EMBL/GenBank/DDBJ whole genome shotgun (WGS) entry which is preliminary data.</text>
</comment>
<accession>A0A402ACK3</accession>
<dbReference type="Pfam" id="PF00753">
    <property type="entry name" value="Lactamase_B"/>
    <property type="match status" value="1"/>
</dbReference>
<protein>
    <submittedName>
        <fullName evidence="2">MBL fold metallo-hydrolase</fullName>
    </submittedName>
</protein>
<keyword evidence="2" id="KW-0378">Hydrolase</keyword>
<dbReference type="RefSeq" id="WP_126548641.1">
    <property type="nucleotide sequence ID" value="NZ_BIFS01000001.1"/>
</dbReference>
<dbReference type="InterPro" id="IPR001279">
    <property type="entry name" value="Metallo-B-lactamas"/>
</dbReference>
<reference evidence="3" key="1">
    <citation type="submission" date="2018-12" db="EMBL/GenBank/DDBJ databases">
        <title>Tengunoibacter tsumagoiensis gen. nov., sp. nov., Dictyobacter kobayashii sp. nov., D. alpinus sp. nov., and D. joshuensis sp. nov. and description of Dictyobacteraceae fam. nov. within the order Ktedonobacterales isolated from Tengu-no-mugimeshi.</title>
        <authorList>
            <person name="Wang C.M."/>
            <person name="Zheng Y."/>
            <person name="Sakai Y."/>
            <person name="Toyoda A."/>
            <person name="Minakuchi Y."/>
            <person name="Abe K."/>
            <person name="Yokota A."/>
            <person name="Yabe S."/>
        </authorList>
    </citation>
    <scope>NUCLEOTIDE SEQUENCE [LARGE SCALE GENOMIC DNA]</scope>
    <source>
        <strain evidence="3">Uno11</strain>
    </source>
</reference>
<name>A0A402ACK3_9CHLR</name>
<evidence type="ECO:0000313" key="2">
    <source>
        <dbReference type="EMBL" id="GCE16823.1"/>
    </source>
</evidence>
<dbReference type="SMART" id="SM00849">
    <property type="entry name" value="Lactamase_B"/>
    <property type="match status" value="1"/>
</dbReference>
<dbReference type="InterPro" id="IPR050855">
    <property type="entry name" value="NDM-1-like"/>
</dbReference>
<gene>
    <name evidence="2" type="ORF">KDK_06230</name>
</gene>
<dbReference type="PANTHER" id="PTHR42951">
    <property type="entry name" value="METALLO-BETA-LACTAMASE DOMAIN-CONTAINING"/>
    <property type="match status" value="1"/>
</dbReference>
<dbReference type="Gene3D" id="3.60.15.10">
    <property type="entry name" value="Ribonuclease Z/Hydroxyacylglutathione hydrolase-like"/>
    <property type="match status" value="1"/>
</dbReference>